<protein>
    <submittedName>
        <fullName evidence="1">Uncharacterized protein</fullName>
    </submittedName>
</protein>
<sequence length="280" mass="30369">MRRVRPRVIVECDPAGDTFPGLASGIEGVQVDALVFQGTPETLDEHVVAPPAAPVHGDANATGLQCVREFEAGERTPLIAVEDFRNAGTGQSLFQSRQAKVGLQGVGQRPAQDLATVPVHDRHQVQKALAHRDVGDVRAPDLIGLGHGQITQEIRIDLVLRARIARAWLAVNGPQPHQRHQPPHPVTAYLAALPSQLSCHLTRTVERIVQKQLVDPVHQGQLFHARSTGPMVESGARYSQKLALLNNTDLATGTVYHFPSPVRANILLETLAKKSRSIVS</sequence>
<comment type="caution">
    <text evidence="1">The sequence shown here is derived from an EMBL/GenBank/DDBJ whole genome shotgun (WGS) entry which is preliminary data.</text>
</comment>
<dbReference type="AntiFam" id="ANF00009">
    <property type="entry name" value="Shadow ORF (opposite transposase protein)"/>
</dbReference>
<accession>A0A7U7J295</accession>
<dbReference type="EMBL" id="CBTK010000104">
    <property type="protein sequence ID" value="CDH44835.1"/>
    <property type="molecule type" value="Genomic_DNA"/>
</dbReference>
<keyword evidence="2" id="KW-1185">Reference proteome</keyword>
<evidence type="ECO:0000313" key="2">
    <source>
        <dbReference type="Proteomes" id="UP000019184"/>
    </source>
</evidence>
<organism evidence="1 2">
    <name type="scientific">Candidatus Contendobacter odensis Run_B_J11</name>
    <dbReference type="NCBI Taxonomy" id="1400861"/>
    <lineage>
        <taxon>Bacteria</taxon>
        <taxon>Pseudomonadati</taxon>
        <taxon>Pseudomonadota</taxon>
        <taxon>Gammaproteobacteria</taxon>
        <taxon>Candidatus Competibacteraceae</taxon>
        <taxon>Candidatus Contendibacter</taxon>
    </lineage>
</organism>
<dbReference type="Proteomes" id="UP000019184">
    <property type="component" value="Unassembled WGS sequence"/>
</dbReference>
<name>A0A7U7J295_9GAMM</name>
<dbReference type="AlphaFoldDB" id="A0A7U7J295"/>
<evidence type="ECO:0000313" key="1">
    <source>
        <dbReference type="EMBL" id="CDH44835.1"/>
    </source>
</evidence>
<gene>
    <name evidence="1" type="ORF">BN874_1920002</name>
</gene>
<reference evidence="1 2" key="1">
    <citation type="journal article" date="2014" name="ISME J.">
        <title>Candidatus Competibacter-lineage genomes retrieved from metagenomes reveal functional metabolic diversity.</title>
        <authorList>
            <person name="McIlroy S.J."/>
            <person name="Albertsen M."/>
            <person name="Andresen E.K."/>
            <person name="Saunders A.M."/>
            <person name="Kristiansen R."/>
            <person name="Stokholm-Bjerregaard M."/>
            <person name="Nielsen K.L."/>
            <person name="Nielsen P.H."/>
        </authorList>
    </citation>
    <scope>NUCLEOTIDE SEQUENCE [LARGE SCALE GENOMIC DNA]</scope>
    <source>
        <strain evidence="1 2">Run_B_J11</strain>
    </source>
</reference>
<proteinExistence type="predicted"/>